<protein>
    <submittedName>
        <fullName evidence="1">Uncharacterized protein</fullName>
    </submittedName>
</protein>
<dbReference type="EMBL" id="KB445559">
    <property type="protein sequence ID" value="EMC94074.1"/>
    <property type="molecule type" value="Genomic_DNA"/>
</dbReference>
<reference evidence="1 2" key="1">
    <citation type="journal article" date="2012" name="PLoS Pathog.">
        <title>Diverse lifestyles and strategies of plant pathogenesis encoded in the genomes of eighteen Dothideomycetes fungi.</title>
        <authorList>
            <person name="Ohm R.A."/>
            <person name="Feau N."/>
            <person name="Henrissat B."/>
            <person name="Schoch C.L."/>
            <person name="Horwitz B.A."/>
            <person name="Barry K.W."/>
            <person name="Condon B.J."/>
            <person name="Copeland A.C."/>
            <person name="Dhillon B."/>
            <person name="Glaser F."/>
            <person name="Hesse C.N."/>
            <person name="Kosti I."/>
            <person name="LaButti K."/>
            <person name="Lindquist E.A."/>
            <person name="Lucas S."/>
            <person name="Salamov A.A."/>
            <person name="Bradshaw R.E."/>
            <person name="Ciuffetti L."/>
            <person name="Hamelin R.C."/>
            <person name="Kema G.H.J."/>
            <person name="Lawrence C."/>
            <person name="Scott J.A."/>
            <person name="Spatafora J.W."/>
            <person name="Turgeon B.G."/>
            <person name="de Wit P.J.G.M."/>
            <person name="Zhong S."/>
            <person name="Goodwin S.B."/>
            <person name="Grigoriev I.V."/>
        </authorList>
    </citation>
    <scope>NUCLEOTIDE SEQUENCE [LARGE SCALE GENOMIC DNA]</scope>
    <source>
        <strain evidence="1 2">UAMH 10762</strain>
    </source>
</reference>
<dbReference type="PROSITE" id="PS51257">
    <property type="entry name" value="PROKAR_LIPOPROTEIN"/>
    <property type="match status" value="1"/>
</dbReference>
<accession>M2N4Y0</accession>
<proteinExistence type="predicted"/>
<name>M2N4Y0_BAUPA</name>
<dbReference type="GeneID" id="19112987"/>
<gene>
    <name evidence="1" type="ORF">BAUCODRAFT_36549</name>
</gene>
<organism evidence="1 2">
    <name type="scientific">Baudoinia panamericana (strain UAMH 10762)</name>
    <name type="common">Angels' share fungus</name>
    <name type="synonym">Baudoinia compniacensis (strain UAMH 10762)</name>
    <dbReference type="NCBI Taxonomy" id="717646"/>
    <lineage>
        <taxon>Eukaryota</taxon>
        <taxon>Fungi</taxon>
        <taxon>Dikarya</taxon>
        <taxon>Ascomycota</taxon>
        <taxon>Pezizomycotina</taxon>
        <taxon>Dothideomycetes</taxon>
        <taxon>Dothideomycetidae</taxon>
        <taxon>Mycosphaerellales</taxon>
        <taxon>Teratosphaeriaceae</taxon>
        <taxon>Baudoinia</taxon>
    </lineage>
</organism>
<dbReference type="KEGG" id="bcom:BAUCODRAFT_36549"/>
<dbReference type="Proteomes" id="UP000011761">
    <property type="component" value="Unassembled WGS sequence"/>
</dbReference>
<dbReference type="RefSeq" id="XP_007678653.1">
    <property type="nucleotide sequence ID" value="XM_007680463.1"/>
</dbReference>
<evidence type="ECO:0000313" key="1">
    <source>
        <dbReference type="EMBL" id="EMC94074.1"/>
    </source>
</evidence>
<dbReference type="HOGENOM" id="CLU_3031978_0_0_1"/>
<keyword evidence="2" id="KW-1185">Reference proteome</keyword>
<evidence type="ECO:0000313" key="2">
    <source>
        <dbReference type="Proteomes" id="UP000011761"/>
    </source>
</evidence>
<dbReference type="AlphaFoldDB" id="M2N4Y0"/>
<sequence>MVMLGKVEPADGGLNVRHVISPERLCHVAQVASSCSIAAGGDLAQADGHCSTLCR</sequence>